<gene>
    <name evidence="1" type="ORF">F9L08_21890</name>
</gene>
<dbReference type="AlphaFoldDB" id="A0A6L3Y9V9"/>
<evidence type="ECO:0000313" key="2">
    <source>
        <dbReference type="Proteomes" id="UP000481643"/>
    </source>
</evidence>
<accession>A0A6L3Y9V9</accession>
<dbReference type="EMBL" id="WBVX01000029">
    <property type="protein sequence ID" value="KAB2680053.1"/>
    <property type="molecule type" value="Genomic_DNA"/>
</dbReference>
<sequence>MTSMNTDIFIRNKANFDNLVAAEKICPSEWRSAEDFSLIDTISELRISFLEIVKSADPHAEAAKLTDDNRQLIEKMLAEKTPSEWLELFNQGSVVEG</sequence>
<comment type="caution">
    <text evidence="1">The sequence shown here is derived from an EMBL/GenBank/DDBJ whole genome shotgun (WGS) entry which is preliminary data.</text>
</comment>
<evidence type="ECO:0000313" key="1">
    <source>
        <dbReference type="EMBL" id="KAB2680053.1"/>
    </source>
</evidence>
<dbReference type="RefSeq" id="WP_151652960.1">
    <property type="nucleotide sequence ID" value="NZ_WBVX01000029.1"/>
</dbReference>
<dbReference type="Proteomes" id="UP000481643">
    <property type="component" value="Unassembled WGS sequence"/>
</dbReference>
<organism evidence="1 2">
    <name type="scientific">Brucella tritici</name>
    <dbReference type="NCBI Taxonomy" id="94626"/>
    <lineage>
        <taxon>Bacteria</taxon>
        <taxon>Pseudomonadati</taxon>
        <taxon>Pseudomonadota</taxon>
        <taxon>Alphaproteobacteria</taxon>
        <taxon>Hyphomicrobiales</taxon>
        <taxon>Brucellaceae</taxon>
        <taxon>Brucella/Ochrobactrum group</taxon>
        <taxon>Brucella</taxon>
    </lineage>
</organism>
<reference evidence="1 2" key="1">
    <citation type="submission" date="2019-09" db="EMBL/GenBank/DDBJ databases">
        <title>Taxonomic organization of the family Brucellaceae based on a phylogenomic approach.</title>
        <authorList>
            <person name="Leclercq S."/>
            <person name="Cloeckaert A."/>
            <person name="Zygmunt M.S."/>
        </authorList>
    </citation>
    <scope>NUCLEOTIDE SEQUENCE [LARGE SCALE GENOMIC DNA]</scope>
    <source>
        <strain evidence="1 2">WS1830</strain>
    </source>
</reference>
<name>A0A6L3Y9V9_9HYPH</name>
<protein>
    <submittedName>
        <fullName evidence="1">Uncharacterized protein</fullName>
    </submittedName>
</protein>
<proteinExistence type="predicted"/>